<feature type="region of interest" description="Disordered" evidence="1">
    <location>
        <begin position="1"/>
        <end position="33"/>
    </location>
</feature>
<accession>A0ABR4MZI4</accession>
<organism evidence="2 3">
    <name type="scientific">Polyrhizophydium stewartii</name>
    <dbReference type="NCBI Taxonomy" id="2732419"/>
    <lineage>
        <taxon>Eukaryota</taxon>
        <taxon>Fungi</taxon>
        <taxon>Fungi incertae sedis</taxon>
        <taxon>Chytridiomycota</taxon>
        <taxon>Chytridiomycota incertae sedis</taxon>
        <taxon>Chytridiomycetes</taxon>
        <taxon>Rhizophydiales</taxon>
        <taxon>Rhizophydiales incertae sedis</taxon>
        <taxon>Polyrhizophydium</taxon>
    </lineage>
</organism>
<comment type="caution">
    <text evidence="2">The sequence shown here is derived from an EMBL/GenBank/DDBJ whole genome shotgun (WGS) entry which is preliminary data.</text>
</comment>
<name>A0ABR4MZI4_9FUNG</name>
<proteinExistence type="predicted"/>
<dbReference type="EMBL" id="JADGIZ020000060">
    <property type="protein sequence ID" value="KAL2912633.1"/>
    <property type="molecule type" value="Genomic_DNA"/>
</dbReference>
<evidence type="ECO:0000256" key="1">
    <source>
        <dbReference type="SAM" id="MobiDB-lite"/>
    </source>
</evidence>
<dbReference type="Pfam" id="PF02466">
    <property type="entry name" value="Tim17"/>
    <property type="match status" value="1"/>
</dbReference>
<reference evidence="2 3" key="1">
    <citation type="submission" date="2023-09" db="EMBL/GenBank/DDBJ databases">
        <title>Pangenome analysis of Batrachochytrium dendrobatidis and related Chytrids.</title>
        <authorList>
            <person name="Yacoub M.N."/>
            <person name="Stajich J.E."/>
            <person name="James T.Y."/>
        </authorList>
    </citation>
    <scope>NUCLEOTIDE SEQUENCE [LARGE SCALE GENOMIC DNA]</scope>
    <source>
        <strain evidence="2 3">JEL0888</strain>
    </source>
</reference>
<dbReference type="Proteomes" id="UP001527925">
    <property type="component" value="Unassembled WGS sequence"/>
</dbReference>
<protein>
    <submittedName>
        <fullName evidence="2">Uncharacterized protein</fullName>
    </submittedName>
</protein>
<evidence type="ECO:0000313" key="3">
    <source>
        <dbReference type="Proteomes" id="UP001527925"/>
    </source>
</evidence>
<dbReference type="PANTHER" id="PTHR37852:SF1">
    <property type="entry name" value="HIG1 DOMAIN-CONTAINING PROTEIN"/>
    <property type="match status" value="1"/>
</dbReference>
<evidence type="ECO:0000313" key="2">
    <source>
        <dbReference type="EMBL" id="KAL2912633.1"/>
    </source>
</evidence>
<feature type="compositionally biased region" description="Pro residues" evidence="1">
    <location>
        <begin position="23"/>
        <end position="33"/>
    </location>
</feature>
<keyword evidence="3" id="KW-1185">Reference proteome</keyword>
<sequence>MSSDSGDTYPRTQHVDQQLQPAGAPPAAPPMPLDPLALARSAAAAAAKTADDMWLIARFLGGASHLKDRIEASVSPHTLWTARLALGGVATGIMIGAVKGAKRRSVQFLAENAHRLPTTVGGWYFYHRHKQMAMIHTAGVEAMRQAGHFALLSGLFAVSELAVDSAIGQESFLNAAGAGAITAGLFSWLRGFTRQYARRAMIFGVGGGLAIGLAEQAYALTYGISVKKPSLGLPISDPESWTWVNISRFWSSSTPAVAAEDAPVQEDRVAEQGQ</sequence>
<dbReference type="PANTHER" id="PTHR37852">
    <property type="entry name" value="YALI0B21208P"/>
    <property type="match status" value="1"/>
</dbReference>
<gene>
    <name evidence="2" type="ORF">HK105_207849</name>
</gene>